<proteinExistence type="predicted"/>
<dbReference type="EMBL" id="VSSQ01035072">
    <property type="protein sequence ID" value="MPM87199.1"/>
    <property type="molecule type" value="Genomic_DNA"/>
</dbReference>
<evidence type="ECO:0000313" key="1">
    <source>
        <dbReference type="EMBL" id="MPM87199.1"/>
    </source>
</evidence>
<dbReference type="AlphaFoldDB" id="A0A645DD83"/>
<comment type="caution">
    <text evidence="1">The sequence shown here is derived from an EMBL/GenBank/DDBJ whole genome shotgun (WGS) entry which is preliminary data.</text>
</comment>
<sequence length="277" mass="30807">MRRDEEFEHREAFAEIRANRDLNDLTARVGHEAAHASELTNLRRAAARAGVSHHVDRVKLVQRGHQGLGDTVGRLFPNLDDALSALAVAEHALAEQIVDEYDLLLRVGNHLLLLGGHLNILEADGDAAARGIGKTELLDPVKHLGGGRRTIFAIAAVYDIAKILFRNQLVDFQRKEVFLLAAVHKAEILRNSVVEDHAANRGIHNLAPLFSLPFARQANFHTRLQRDFARLIGHDRLFFGVEDLALALCAGANHGQIVAAHDHILRRRNDRTAILRF</sequence>
<name>A0A645DD83_9ZZZZ</name>
<protein>
    <submittedName>
        <fullName evidence="1">Uncharacterized protein</fullName>
    </submittedName>
</protein>
<reference evidence="1" key="1">
    <citation type="submission" date="2019-08" db="EMBL/GenBank/DDBJ databases">
        <authorList>
            <person name="Kucharzyk K."/>
            <person name="Murdoch R.W."/>
            <person name="Higgins S."/>
            <person name="Loffler F."/>
        </authorList>
    </citation>
    <scope>NUCLEOTIDE SEQUENCE</scope>
</reference>
<organism evidence="1">
    <name type="scientific">bioreactor metagenome</name>
    <dbReference type="NCBI Taxonomy" id="1076179"/>
    <lineage>
        <taxon>unclassified sequences</taxon>
        <taxon>metagenomes</taxon>
        <taxon>ecological metagenomes</taxon>
    </lineage>
</organism>
<accession>A0A645DD83</accession>
<gene>
    <name evidence="1" type="ORF">SDC9_134293</name>
</gene>